<evidence type="ECO:0000256" key="2">
    <source>
        <dbReference type="ARBA" id="ARBA00023027"/>
    </source>
</evidence>
<sequence length="312" mass="33749">MTNTDPIRRLGVYDWGTHPCPASALSDELAGSDLEVDVCDLDTVDEFDGVVTVYHHDEFLNAVDWVHTIRSGYDDFPLDAYEERGVIVTNSTGIAGDLVAESAIGLLCMLAKGFHRFRDAQAEHEWGRLPWRRPFELGESTACIVGLGQIGSSVAARAGVLGMDVTGVDVRPVSTLGLDRIHDVETLTDAVRDARFVVLTTPLNDATHGLVDAEVLAAMRDDAFVVNVSRGAIVDEDALEAALDTGEIAGAALDVFETEPLPEGSPLWDMEEVIVTPHAAAQSVTYGERVARLIETNVGRFDHGAEPWNRVV</sequence>
<keyword evidence="1 3" id="KW-0560">Oxidoreductase</keyword>
<dbReference type="InterPro" id="IPR006139">
    <property type="entry name" value="D-isomer_2_OHA_DH_cat_dom"/>
</dbReference>
<dbReference type="GO" id="GO:0051287">
    <property type="term" value="F:NAD binding"/>
    <property type="evidence" value="ECO:0007669"/>
    <property type="project" value="InterPro"/>
</dbReference>
<comment type="caution">
    <text evidence="6">The sequence shown here is derived from an EMBL/GenBank/DDBJ whole genome shotgun (WGS) entry which is preliminary data.</text>
</comment>
<name>M0LY36_9EURY</name>
<evidence type="ECO:0000259" key="5">
    <source>
        <dbReference type="Pfam" id="PF02826"/>
    </source>
</evidence>
<dbReference type="AlphaFoldDB" id="M0LY36"/>
<dbReference type="SUPFAM" id="SSF51735">
    <property type="entry name" value="NAD(P)-binding Rossmann-fold domains"/>
    <property type="match status" value="1"/>
</dbReference>
<dbReference type="PATRIC" id="fig|1132509.6.peg.2997"/>
<dbReference type="PANTHER" id="PTHR43333:SF1">
    <property type="entry name" value="D-ISOMER SPECIFIC 2-HYDROXYACID DEHYDROGENASE NAD-BINDING DOMAIN-CONTAINING PROTEIN"/>
    <property type="match status" value="1"/>
</dbReference>
<dbReference type="InterPro" id="IPR029753">
    <property type="entry name" value="D-isomer_DH_CS"/>
</dbReference>
<reference evidence="6 7" key="1">
    <citation type="journal article" date="2014" name="PLoS Genet.">
        <title>Phylogenetically driven sequencing of extremely halophilic archaea reveals strategies for static and dynamic osmo-response.</title>
        <authorList>
            <person name="Becker E.A."/>
            <person name="Seitzer P.M."/>
            <person name="Tritt A."/>
            <person name="Larsen D."/>
            <person name="Krusor M."/>
            <person name="Yao A.I."/>
            <person name="Wu D."/>
            <person name="Madern D."/>
            <person name="Eisen J.A."/>
            <person name="Darling A.E."/>
            <person name="Facciotti M.T."/>
        </authorList>
    </citation>
    <scope>NUCLEOTIDE SEQUENCE [LARGE SCALE GENOMIC DNA]</scope>
    <source>
        <strain evidence="6 7">100A6</strain>
    </source>
</reference>
<dbReference type="EMBL" id="AOMB01000035">
    <property type="protein sequence ID" value="EMA37279.1"/>
    <property type="molecule type" value="Genomic_DNA"/>
</dbReference>
<dbReference type="Proteomes" id="UP000011566">
    <property type="component" value="Unassembled WGS sequence"/>
</dbReference>
<keyword evidence="2" id="KW-0520">NAD</keyword>
<dbReference type="OrthoDB" id="162251at2157"/>
<evidence type="ECO:0000313" key="6">
    <source>
        <dbReference type="EMBL" id="EMA37279.1"/>
    </source>
</evidence>
<protein>
    <submittedName>
        <fullName evidence="6">Phosphoglycerate dehydrogenase</fullName>
    </submittedName>
</protein>
<dbReference type="PANTHER" id="PTHR43333">
    <property type="entry name" value="2-HACID_DH_C DOMAIN-CONTAINING PROTEIN"/>
    <property type="match status" value="1"/>
</dbReference>
<dbReference type="InterPro" id="IPR006140">
    <property type="entry name" value="D-isomer_DH_NAD-bd"/>
</dbReference>
<comment type="similarity">
    <text evidence="3">Belongs to the D-isomer specific 2-hydroxyacid dehydrogenase family.</text>
</comment>
<dbReference type="GO" id="GO:0016616">
    <property type="term" value="F:oxidoreductase activity, acting on the CH-OH group of donors, NAD or NADP as acceptor"/>
    <property type="evidence" value="ECO:0007669"/>
    <property type="project" value="InterPro"/>
</dbReference>
<organism evidence="6 7">
    <name type="scientific">Halococcus hamelinensis 100A6</name>
    <dbReference type="NCBI Taxonomy" id="1132509"/>
    <lineage>
        <taxon>Archaea</taxon>
        <taxon>Methanobacteriati</taxon>
        <taxon>Methanobacteriota</taxon>
        <taxon>Stenosarchaea group</taxon>
        <taxon>Halobacteria</taxon>
        <taxon>Halobacteriales</taxon>
        <taxon>Halococcaceae</taxon>
        <taxon>Halococcus</taxon>
    </lineage>
</organism>
<evidence type="ECO:0000256" key="1">
    <source>
        <dbReference type="ARBA" id="ARBA00023002"/>
    </source>
</evidence>
<evidence type="ECO:0000259" key="4">
    <source>
        <dbReference type="Pfam" id="PF00389"/>
    </source>
</evidence>
<feature type="domain" description="D-isomer specific 2-hydroxyacid dehydrogenase catalytic" evidence="4">
    <location>
        <begin position="58"/>
        <end position="311"/>
    </location>
</feature>
<dbReference type="Gene3D" id="3.40.50.720">
    <property type="entry name" value="NAD(P)-binding Rossmann-like Domain"/>
    <property type="match status" value="2"/>
</dbReference>
<dbReference type="CDD" id="cd05300">
    <property type="entry name" value="2-Hacid_dh_1"/>
    <property type="match status" value="1"/>
</dbReference>
<dbReference type="InterPro" id="IPR036291">
    <property type="entry name" value="NAD(P)-bd_dom_sf"/>
</dbReference>
<dbReference type="RefSeq" id="WP_007694505.1">
    <property type="nucleotide sequence ID" value="NZ_AJRK01000135.1"/>
</dbReference>
<accession>M0LY36</accession>
<proteinExistence type="inferred from homology"/>
<dbReference type="Pfam" id="PF00389">
    <property type="entry name" value="2-Hacid_dh"/>
    <property type="match status" value="1"/>
</dbReference>
<evidence type="ECO:0000256" key="3">
    <source>
        <dbReference type="RuleBase" id="RU003719"/>
    </source>
</evidence>
<keyword evidence="7" id="KW-1185">Reference proteome</keyword>
<dbReference type="PROSITE" id="PS00671">
    <property type="entry name" value="D_2_HYDROXYACID_DH_3"/>
    <property type="match status" value="1"/>
</dbReference>
<dbReference type="Pfam" id="PF02826">
    <property type="entry name" value="2-Hacid_dh_C"/>
    <property type="match status" value="1"/>
</dbReference>
<feature type="domain" description="D-isomer specific 2-hydroxyacid dehydrogenase NAD-binding" evidence="5">
    <location>
        <begin position="104"/>
        <end position="280"/>
    </location>
</feature>
<gene>
    <name evidence="6" type="ORF">C447_12947</name>
</gene>
<dbReference type="eggNOG" id="arCOG01757">
    <property type="taxonomic scope" value="Archaea"/>
</dbReference>
<dbReference type="SUPFAM" id="SSF52283">
    <property type="entry name" value="Formate/glycerate dehydrogenase catalytic domain-like"/>
    <property type="match status" value="1"/>
</dbReference>
<evidence type="ECO:0000313" key="7">
    <source>
        <dbReference type="Proteomes" id="UP000011566"/>
    </source>
</evidence>